<keyword evidence="1" id="KW-0812">Transmembrane</keyword>
<dbReference type="AlphaFoldDB" id="A0A182PMU8"/>
<keyword evidence="1" id="KW-1133">Transmembrane helix</keyword>
<name>A0A182PMU8_9DIPT</name>
<keyword evidence="3" id="KW-1185">Reference proteome</keyword>
<reference evidence="3" key="1">
    <citation type="submission" date="2013-03" db="EMBL/GenBank/DDBJ databases">
        <title>The Genome Sequence of Anopheles epiroticus epiroticus2.</title>
        <authorList>
            <consortium name="The Broad Institute Genomics Platform"/>
            <person name="Neafsey D.E."/>
            <person name="Howell P."/>
            <person name="Walker B."/>
            <person name="Young S.K."/>
            <person name="Zeng Q."/>
            <person name="Gargeya S."/>
            <person name="Fitzgerald M."/>
            <person name="Haas B."/>
            <person name="Abouelleil A."/>
            <person name="Allen A.W."/>
            <person name="Alvarado L."/>
            <person name="Arachchi H.M."/>
            <person name="Berlin A.M."/>
            <person name="Chapman S.B."/>
            <person name="Gainer-Dewar J."/>
            <person name="Goldberg J."/>
            <person name="Griggs A."/>
            <person name="Gujja S."/>
            <person name="Hansen M."/>
            <person name="Howarth C."/>
            <person name="Imamovic A."/>
            <person name="Ireland A."/>
            <person name="Larimer J."/>
            <person name="McCowan C."/>
            <person name="Murphy C."/>
            <person name="Pearson M."/>
            <person name="Poon T.W."/>
            <person name="Priest M."/>
            <person name="Roberts A."/>
            <person name="Saif S."/>
            <person name="Shea T."/>
            <person name="Sisk P."/>
            <person name="Sykes S."/>
            <person name="Wortman J."/>
            <person name="Nusbaum C."/>
            <person name="Birren B."/>
        </authorList>
    </citation>
    <scope>NUCLEOTIDE SEQUENCE [LARGE SCALE GENOMIC DNA]</scope>
    <source>
        <strain evidence="3">Epiroticus2</strain>
    </source>
</reference>
<evidence type="ECO:0000256" key="1">
    <source>
        <dbReference type="SAM" id="Phobius"/>
    </source>
</evidence>
<proteinExistence type="predicted"/>
<dbReference type="EnsemblMetazoa" id="AEPI008272-RA">
    <property type="protein sequence ID" value="AEPI008272-PA"/>
    <property type="gene ID" value="AEPI008272"/>
</dbReference>
<sequence>MTPKPEESIPVVHVGDERELSEPSLNNSASLSNLSANLKLNAFINNGFVSDCAQAEKLAANRGHHGGSKDDLRKETKNASSIVMVATNGGGGAAGAVADKPVVDFDDLLPHVGEFGRYQKILFLLMIPFAFFVAFVYFSQIFITLVPEEHWCYVPELQHLSVEERYVWVYL</sequence>
<dbReference type="VEuPathDB" id="VectorBase:AEPI008272"/>
<dbReference type="Proteomes" id="UP000075885">
    <property type="component" value="Unassembled WGS sequence"/>
</dbReference>
<reference evidence="2" key="2">
    <citation type="submission" date="2020-05" db="UniProtKB">
        <authorList>
            <consortium name="EnsemblMetazoa"/>
        </authorList>
    </citation>
    <scope>IDENTIFICATION</scope>
    <source>
        <strain evidence="2">Epiroticus2</strain>
    </source>
</reference>
<keyword evidence="1" id="KW-0472">Membrane</keyword>
<feature type="transmembrane region" description="Helical" evidence="1">
    <location>
        <begin position="121"/>
        <end position="143"/>
    </location>
</feature>
<accession>A0A182PMU8</accession>
<evidence type="ECO:0000313" key="3">
    <source>
        <dbReference type="Proteomes" id="UP000075885"/>
    </source>
</evidence>
<protein>
    <submittedName>
        <fullName evidence="2">Uncharacterized protein</fullName>
    </submittedName>
</protein>
<evidence type="ECO:0000313" key="2">
    <source>
        <dbReference type="EnsemblMetazoa" id="AEPI008272-PA"/>
    </source>
</evidence>
<organism evidence="2 3">
    <name type="scientific">Anopheles epiroticus</name>
    <dbReference type="NCBI Taxonomy" id="199890"/>
    <lineage>
        <taxon>Eukaryota</taxon>
        <taxon>Metazoa</taxon>
        <taxon>Ecdysozoa</taxon>
        <taxon>Arthropoda</taxon>
        <taxon>Hexapoda</taxon>
        <taxon>Insecta</taxon>
        <taxon>Pterygota</taxon>
        <taxon>Neoptera</taxon>
        <taxon>Endopterygota</taxon>
        <taxon>Diptera</taxon>
        <taxon>Nematocera</taxon>
        <taxon>Culicoidea</taxon>
        <taxon>Culicidae</taxon>
        <taxon>Anophelinae</taxon>
        <taxon>Anopheles</taxon>
    </lineage>
</organism>
<dbReference type="STRING" id="199890.A0A182PMU8"/>